<proteinExistence type="predicted"/>
<comment type="caution">
    <text evidence="1">The sequence shown here is derived from an EMBL/GenBank/DDBJ whole genome shotgun (WGS) entry which is preliminary data.</text>
</comment>
<accession>A0ACB1KDS1</accession>
<sequence length="70" mass="8251">VWFKRRRTKWRKCRRALRIRDAPALRLAHPVVSNWVDPATPPSFRSRSGSGSFWSRCPWSRCPCRPCPPC</sequence>
<organism evidence="1 2">
    <name type="scientific">Rangifer tarandus platyrhynchus</name>
    <name type="common">Svalbard reindeer</name>
    <dbReference type="NCBI Taxonomy" id="3082113"/>
    <lineage>
        <taxon>Eukaryota</taxon>
        <taxon>Metazoa</taxon>
        <taxon>Chordata</taxon>
        <taxon>Craniata</taxon>
        <taxon>Vertebrata</taxon>
        <taxon>Euteleostomi</taxon>
        <taxon>Mammalia</taxon>
        <taxon>Eutheria</taxon>
        <taxon>Laurasiatheria</taxon>
        <taxon>Artiodactyla</taxon>
        <taxon>Ruminantia</taxon>
        <taxon>Pecora</taxon>
        <taxon>Cervidae</taxon>
        <taxon>Odocoileinae</taxon>
        <taxon>Rangifer</taxon>
    </lineage>
</organism>
<gene>
    <name evidence="1" type="ORF">MRATA1EN22A_LOCUS28547</name>
</gene>
<dbReference type="EMBL" id="CATOBB020000025">
    <property type="protein sequence ID" value="CAM9109280.1"/>
    <property type="molecule type" value="Genomic_DNA"/>
</dbReference>
<name>A0ACB1KDS1_RANTA</name>
<evidence type="ECO:0000313" key="1">
    <source>
        <dbReference type="EMBL" id="CAM9109280.1"/>
    </source>
</evidence>
<feature type="non-terminal residue" evidence="1">
    <location>
        <position position="1"/>
    </location>
</feature>
<evidence type="ECO:0000313" key="2">
    <source>
        <dbReference type="Proteomes" id="UP001162501"/>
    </source>
</evidence>
<feature type="non-terminal residue" evidence="1">
    <location>
        <position position="70"/>
    </location>
</feature>
<reference evidence="1" key="1">
    <citation type="submission" date="2025-03" db="EMBL/GenBank/DDBJ databases">
        <authorList>
            <consortium name="ELIXIR-Norway"/>
            <consortium name="Elixir Norway"/>
        </authorList>
    </citation>
    <scope>NUCLEOTIDE SEQUENCE</scope>
</reference>
<protein>
    <submittedName>
        <fullName evidence="1">Uncharacterized protein</fullName>
    </submittedName>
</protein>
<dbReference type="Proteomes" id="UP001162501">
    <property type="component" value="Unassembled WGS sequence"/>
</dbReference>